<keyword evidence="3 13" id="KW-0235">DNA replication</keyword>
<evidence type="ECO:0000256" key="11">
    <source>
        <dbReference type="ARBA" id="ARBA00048954"/>
    </source>
</evidence>
<dbReference type="GO" id="GO:0005524">
    <property type="term" value="F:ATP binding"/>
    <property type="evidence" value="ECO:0007669"/>
    <property type="project" value="UniProtKB-UniRule"/>
</dbReference>
<keyword evidence="2 13" id="KW-0639">Primosome</keyword>
<dbReference type="CDD" id="cd00984">
    <property type="entry name" value="DnaB_C"/>
    <property type="match status" value="1"/>
</dbReference>
<comment type="caution">
    <text evidence="15">The sequence shown here is derived from an EMBL/GenBank/DDBJ whole genome shotgun (WGS) entry which is preliminary data.</text>
</comment>
<keyword evidence="5 13" id="KW-0378">Hydrolase</keyword>
<keyword evidence="4 13" id="KW-0547">Nucleotide-binding</keyword>
<reference evidence="15 16" key="1">
    <citation type="submission" date="2013-04" db="EMBL/GenBank/DDBJ databases">
        <title>Oceanococcus atlanticus 22II-S10r2 Genome Sequencing.</title>
        <authorList>
            <person name="Lai Q."/>
            <person name="Li G."/>
            <person name="Shao Z."/>
        </authorList>
    </citation>
    <scope>NUCLEOTIDE SEQUENCE [LARGE SCALE GENOMIC DNA]</scope>
    <source>
        <strain evidence="15 16">22II-S10r2</strain>
    </source>
</reference>
<comment type="function">
    <text evidence="10 13">The main replicative DNA helicase, it participates in initiation and elongation during chromosome replication. Travels ahead of the DNA replisome, separating dsDNA into templates for DNA synthesis. A processive ATP-dependent 5'-3' DNA helicase it has DNA-dependent ATPase activity.</text>
</comment>
<dbReference type="InterPro" id="IPR007692">
    <property type="entry name" value="DNA_helicase_DnaB"/>
</dbReference>
<dbReference type="AlphaFoldDB" id="A0A1Y1SGR5"/>
<dbReference type="EMBL" id="AQQV01000001">
    <property type="protein sequence ID" value="ORE88855.1"/>
    <property type="molecule type" value="Genomic_DNA"/>
</dbReference>
<evidence type="ECO:0000256" key="5">
    <source>
        <dbReference type="ARBA" id="ARBA00022801"/>
    </source>
</evidence>
<dbReference type="InterPro" id="IPR007693">
    <property type="entry name" value="DNA_helicase_DnaB-like_N"/>
</dbReference>
<dbReference type="Pfam" id="PF03796">
    <property type="entry name" value="DnaB_C"/>
    <property type="match status" value="1"/>
</dbReference>
<dbReference type="GO" id="GO:0006269">
    <property type="term" value="P:DNA replication, synthesis of primer"/>
    <property type="evidence" value="ECO:0007669"/>
    <property type="project" value="UniProtKB-UniRule"/>
</dbReference>
<dbReference type="NCBIfam" id="TIGR00665">
    <property type="entry name" value="DnaB"/>
    <property type="match status" value="1"/>
</dbReference>
<dbReference type="Proteomes" id="UP000192342">
    <property type="component" value="Unassembled WGS sequence"/>
</dbReference>
<evidence type="ECO:0000313" key="15">
    <source>
        <dbReference type="EMBL" id="ORE88855.1"/>
    </source>
</evidence>
<accession>A0A1Y1SGR5</accession>
<dbReference type="InterPro" id="IPR027417">
    <property type="entry name" value="P-loop_NTPase"/>
</dbReference>
<dbReference type="RefSeq" id="WP_083559475.1">
    <property type="nucleotide sequence ID" value="NZ_AQQV01000001.1"/>
</dbReference>
<dbReference type="PROSITE" id="PS51199">
    <property type="entry name" value="SF4_HELICASE"/>
    <property type="match status" value="1"/>
</dbReference>
<dbReference type="STRING" id="1317117.ATO7_03230"/>
<dbReference type="OrthoDB" id="9773982at2"/>
<dbReference type="Gene3D" id="3.40.50.300">
    <property type="entry name" value="P-loop containing nucleotide triphosphate hydrolases"/>
    <property type="match status" value="1"/>
</dbReference>
<evidence type="ECO:0000256" key="2">
    <source>
        <dbReference type="ARBA" id="ARBA00022515"/>
    </source>
</evidence>
<dbReference type="EC" id="5.6.2.3" evidence="12 13"/>
<proteinExistence type="inferred from homology"/>
<dbReference type="SUPFAM" id="SSF48024">
    <property type="entry name" value="N-terminal domain of DnaB helicase"/>
    <property type="match status" value="1"/>
</dbReference>
<dbReference type="SUPFAM" id="SSF52540">
    <property type="entry name" value="P-loop containing nucleoside triphosphate hydrolases"/>
    <property type="match status" value="1"/>
</dbReference>
<organism evidence="15 16">
    <name type="scientific">Oceanococcus atlanticus</name>
    <dbReference type="NCBI Taxonomy" id="1317117"/>
    <lineage>
        <taxon>Bacteria</taxon>
        <taxon>Pseudomonadati</taxon>
        <taxon>Pseudomonadota</taxon>
        <taxon>Gammaproteobacteria</taxon>
        <taxon>Chromatiales</taxon>
        <taxon>Oceanococcaceae</taxon>
        <taxon>Oceanococcus</taxon>
    </lineage>
</organism>
<dbReference type="InterPro" id="IPR007694">
    <property type="entry name" value="DNA_helicase_DnaB-like_C"/>
</dbReference>
<feature type="domain" description="SF4 helicase" evidence="14">
    <location>
        <begin position="183"/>
        <end position="448"/>
    </location>
</feature>
<evidence type="ECO:0000256" key="12">
    <source>
        <dbReference type="NCBIfam" id="TIGR00665"/>
    </source>
</evidence>
<keyword evidence="8 13" id="KW-0238">DNA-binding</keyword>
<name>A0A1Y1SGR5_9GAMM</name>
<dbReference type="InterPro" id="IPR036185">
    <property type="entry name" value="DNA_heli_DnaB-like_N_sf"/>
</dbReference>
<dbReference type="GO" id="GO:0042802">
    <property type="term" value="F:identical protein binding"/>
    <property type="evidence" value="ECO:0007669"/>
    <property type="project" value="UniProtKB-ARBA"/>
</dbReference>
<dbReference type="GO" id="GO:0003677">
    <property type="term" value="F:DNA binding"/>
    <property type="evidence" value="ECO:0007669"/>
    <property type="project" value="UniProtKB-UniRule"/>
</dbReference>
<protein>
    <recommendedName>
        <fullName evidence="12 13">Replicative DNA helicase</fullName>
        <ecNumber evidence="12 13">5.6.2.3</ecNumber>
    </recommendedName>
</protein>
<dbReference type="FunFam" id="1.10.860.10:FF:000001">
    <property type="entry name" value="Replicative DNA helicase"/>
    <property type="match status" value="1"/>
</dbReference>
<evidence type="ECO:0000256" key="3">
    <source>
        <dbReference type="ARBA" id="ARBA00022705"/>
    </source>
</evidence>
<evidence type="ECO:0000256" key="7">
    <source>
        <dbReference type="ARBA" id="ARBA00022840"/>
    </source>
</evidence>
<dbReference type="InterPro" id="IPR016136">
    <property type="entry name" value="DNA_helicase_N/primase_C"/>
</dbReference>
<dbReference type="NCBIfam" id="NF004384">
    <property type="entry name" value="PRK05748.1"/>
    <property type="match status" value="1"/>
</dbReference>
<keyword evidence="7 13" id="KW-0067">ATP-binding</keyword>
<dbReference type="GO" id="GO:1990077">
    <property type="term" value="C:primosome complex"/>
    <property type="evidence" value="ECO:0007669"/>
    <property type="project" value="UniProtKB-UniRule"/>
</dbReference>
<dbReference type="PANTHER" id="PTHR30153">
    <property type="entry name" value="REPLICATIVE DNA HELICASE DNAB"/>
    <property type="match status" value="1"/>
</dbReference>
<dbReference type="GO" id="GO:0005829">
    <property type="term" value="C:cytosol"/>
    <property type="evidence" value="ECO:0007669"/>
    <property type="project" value="TreeGrafter"/>
</dbReference>
<comment type="similarity">
    <text evidence="1 13">Belongs to the helicase family. DnaB subfamily.</text>
</comment>
<evidence type="ECO:0000256" key="13">
    <source>
        <dbReference type="RuleBase" id="RU362085"/>
    </source>
</evidence>
<evidence type="ECO:0000256" key="1">
    <source>
        <dbReference type="ARBA" id="ARBA00008428"/>
    </source>
</evidence>
<evidence type="ECO:0000313" key="16">
    <source>
        <dbReference type="Proteomes" id="UP000192342"/>
    </source>
</evidence>
<dbReference type="FunFam" id="3.40.50.300:FF:000076">
    <property type="entry name" value="Replicative DNA helicase"/>
    <property type="match status" value="1"/>
</dbReference>
<evidence type="ECO:0000256" key="9">
    <source>
        <dbReference type="ARBA" id="ARBA00023235"/>
    </source>
</evidence>
<keyword evidence="16" id="KW-1185">Reference proteome</keyword>
<evidence type="ECO:0000256" key="6">
    <source>
        <dbReference type="ARBA" id="ARBA00022806"/>
    </source>
</evidence>
<sequence length="454" mass="50810">MDKDFESSTKVPPHSLLAEQSVIGGLMHDSNVWDDLADRLIPEDFYRHEHRLIYEALSELAKRYQPLDAVTVSEHLEANGKIDDTGGLPYLAGLVQDTPGASNILAWADIVREHSIRRQLIRAGAVIIEQGYAKDGTDTGDLLDQAEREVFQIAERRRHNDKVGVQVADLVGAAVEEIQRRSEGLETAGLPTGLNRFDDRTTGLHAGDLVILAARPAMGKTSLAMNWVEHAAMIKKVPAAVFSMEMPALQLAQRLISSHGRINQESLRKGQLSPEEWGRINSAATTLRESVIIIDDTPALSPTELRARARRMKREHDIGLIMVDYLQLMQVPNSRENRTNEIAEISRSMKALAKELELPIIALSQLNRSVEQRDNKRPRMSDLRESGGIEQDADLIVFIYRDEYYNPDSIDKGVAEVIIAKQRNGPTGTVRAAFIGQYTRFENLATEYMDDDME</sequence>
<comment type="catalytic activity">
    <reaction evidence="11 13">
        <text>ATP + H2O = ADP + phosphate + H(+)</text>
        <dbReference type="Rhea" id="RHEA:13065"/>
        <dbReference type="ChEBI" id="CHEBI:15377"/>
        <dbReference type="ChEBI" id="CHEBI:15378"/>
        <dbReference type="ChEBI" id="CHEBI:30616"/>
        <dbReference type="ChEBI" id="CHEBI:43474"/>
        <dbReference type="ChEBI" id="CHEBI:456216"/>
        <dbReference type="EC" id="5.6.2.3"/>
    </reaction>
</comment>
<dbReference type="Gene3D" id="1.10.860.10">
    <property type="entry name" value="DNAb Helicase, Chain A"/>
    <property type="match status" value="1"/>
</dbReference>
<keyword evidence="6 13" id="KW-0347">Helicase</keyword>
<dbReference type="PANTHER" id="PTHR30153:SF2">
    <property type="entry name" value="REPLICATIVE DNA HELICASE"/>
    <property type="match status" value="1"/>
</dbReference>
<evidence type="ECO:0000256" key="4">
    <source>
        <dbReference type="ARBA" id="ARBA00022741"/>
    </source>
</evidence>
<keyword evidence="9" id="KW-0413">Isomerase</keyword>
<dbReference type="GO" id="GO:0016887">
    <property type="term" value="F:ATP hydrolysis activity"/>
    <property type="evidence" value="ECO:0007669"/>
    <property type="project" value="RHEA"/>
</dbReference>
<evidence type="ECO:0000259" key="14">
    <source>
        <dbReference type="PROSITE" id="PS51199"/>
    </source>
</evidence>
<gene>
    <name evidence="15" type="ORF">ATO7_03230</name>
</gene>
<dbReference type="Pfam" id="PF00772">
    <property type="entry name" value="DnaB"/>
    <property type="match status" value="1"/>
</dbReference>
<evidence type="ECO:0000256" key="10">
    <source>
        <dbReference type="ARBA" id="ARBA00044932"/>
    </source>
</evidence>
<dbReference type="GO" id="GO:0043139">
    <property type="term" value="F:5'-3' DNA helicase activity"/>
    <property type="evidence" value="ECO:0007669"/>
    <property type="project" value="UniProtKB-EC"/>
</dbReference>
<evidence type="ECO:0000256" key="8">
    <source>
        <dbReference type="ARBA" id="ARBA00023125"/>
    </source>
</evidence>